<dbReference type="AlphaFoldDB" id="A0A9D2NC07"/>
<dbReference type="Pfam" id="PF12682">
    <property type="entry name" value="Flavodoxin_4"/>
    <property type="match status" value="1"/>
</dbReference>
<feature type="compositionally biased region" description="Low complexity" evidence="1">
    <location>
        <begin position="21"/>
        <end position="33"/>
    </location>
</feature>
<dbReference type="GO" id="GO:0010181">
    <property type="term" value="F:FMN binding"/>
    <property type="evidence" value="ECO:0007669"/>
    <property type="project" value="InterPro"/>
</dbReference>
<dbReference type="PROSITE" id="PS50902">
    <property type="entry name" value="FLAVODOXIN_LIKE"/>
    <property type="match status" value="1"/>
</dbReference>
<comment type="caution">
    <text evidence="4">The sequence shown here is derived from an EMBL/GenBank/DDBJ whole genome shotgun (WGS) entry which is preliminary data.</text>
</comment>
<dbReference type="PANTHER" id="PTHR39201:SF1">
    <property type="entry name" value="FLAVODOXIN-LIKE DOMAIN-CONTAINING PROTEIN"/>
    <property type="match status" value="1"/>
</dbReference>
<feature type="region of interest" description="Disordered" evidence="1">
    <location>
        <begin position="21"/>
        <end position="87"/>
    </location>
</feature>
<feature type="region of interest" description="Disordered" evidence="1">
    <location>
        <begin position="121"/>
        <end position="145"/>
    </location>
</feature>
<dbReference type="PANTHER" id="PTHR39201">
    <property type="entry name" value="EXPORTED PROTEIN-RELATED"/>
    <property type="match status" value="1"/>
</dbReference>
<proteinExistence type="predicted"/>
<feature type="compositionally biased region" description="Low complexity" evidence="1">
    <location>
        <begin position="124"/>
        <end position="137"/>
    </location>
</feature>
<evidence type="ECO:0000313" key="4">
    <source>
        <dbReference type="EMBL" id="HJC22672.1"/>
    </source>
</evidence>
<protein>
    <recommendedName>
        <fullName evidence="3">Flavodoxin-like domain-containing protein</fullName>
    </recommendedName>
</protein>
<sequence length="182" mass="19570">MKKILTLLLAMVMLFSLSACSGGNTETESSSNTDSAQNMAEEGTVPETDSPDGTPETEPLETEPSETKPLETNPSETSEPETEGSKILVAYFSATGNTESVAQKLAEGLGADLYEIVPETPYTSDDLNYSDSSSRSSVEMDDPDARPAISGAVENMEQYDVVLIGYPIWLAYHKLIQCTQLA</sequence>
<evidence type="ECO:0000259" key="3">
    <source>
        <dbReference type="PROSITE" id="PS50902"/>
    </source>
</evidence>
<dbReference type="SUPFAM" id="SSF52218">
    <property type="entry name" value="Flavoproteins"/>
    <property type="match status" value="1"/>
</dbReference>
<evidence type="ECO:0000313" key="5">
    <source>
        <dbReference type="Proteomes" id="UP000823891"/>
    </source>
</evidence>
<dbReference type="InterPro" id="IPR029039">
    <property type="entry name" value="Flavoprotein-like_sf"/>
</dbReference>
<evidence type="ECO:0000256" key="2">
    <source>
        <dbReference type="SAM" id="SignalP"/>
    </source>
</evidence>
<reference evidence="4" key="1">
    <citation type="journal article" date="2021" name="PeerJ">
        <title>Extensive microbial diversity within the chicken gut microbiome revealed by metagenomics and culture.</title>
        <authorList>
            <person name="Gilroy R."/>
            <person name="Ravi A."/>
            <person name="Getino M."/>
            <person name="Pursley I."/>
            <person name="Horton D.L."/>
            <person name="Alikhan N.F."/>
            <person name="Baker D."/>
            <person name="Gharbi K."/>
            <person name="Hall N."/>
            <person name="Watson M."/>
            <person name="Adriaenssens E.M."/>
            <person name="Foster-Nyarko E."/>
            <person name="Jarju S."/>
            <person name="Secka A."/>
            <person name="Antonio M."/>
            <person name="Oren A."/>
            <person name="Chaudhuri R.R."/>
            <person name="La Ragione R."/>
            <person name="Hildebrand F."/>
            <person name="Pallen M.J."/>
        </authorList>
    </citation>
    <scope>NUCLEOTIDE SEQUENCE</scope>
    <source>
        <strain evidence="4">USAMLcec2-132</strain>
    </source>
</reference>
<evidence type="ECO:0000256" key="1">
    <source>
        <dbReference type="SAM" id="MobiDB-lite"/>
    </source>
</evidence>
<dbReference type="Gene3D" id="3.40.50.360">
    <property type="match status" value="1"/>
</dbReference>
<feature type="domain" description="Flavodoxin-like" evidence="3">
    <location>
        <begin position="87"/>
        <end position="182"/>
    </location>
</feature>
<dbReference type="Proteomes" id="UP000823891">
    <property type="component" value="Unassembled WGS sequence"/>
</dbReference>
<keyword evidence="2" id="KW-0732">Signal</keyword>
<reference evidence="4" key="2">
    <citation type="submission" date="2021-04" db="EMBL/GenBank/DDBJ databases">
        <authorList>
            <person name="Gilroy R."/>
        </authorList>
    </citation>
    <scope>NUCLEOTIDE SEQUENCE</scope>
    <source>
        <strain evidence="4">USAMLcec2-132</strain>
    </source>
</reference>
<name>A0A9D2NC07_9FIRM</name>
<gene>
    <name evidence="4" type="ORF">H9761_03070</name>
</gene>
<dbReference type="InterPro" id="IPR008254">
    <property type="entry name" value="Flavodoxin/NO_synth"/>
</dbReference>
<dbReference type="EMBL" id="DWWS01000013">
    <property type="protein sequence ID" value="HJC22672.1"/>
    <property type="molecule type" value="Genomic_DNA"/>
</dbReference>
<feature type="signal peptide" evidence="2">
    <location>
        <begin position="1"/>
        <end position="21"/>
    </location>
</feature>
<dbReference type="GO" id="GO:0016651">
    <property type="term" value="F:oxidoreductase activity, acting on NAD(P)H"/>
    <property type="evidence" value="ECO:0007669"/>
    <property type="project" value="UniProtKB-ARBA"/>
</dbReference>
<organism evidence="4 5">
    <name type="scientific">Candidatus Eisenbergiella merdavium</name>
    <dbReference type="NCBI Taxonomy" id="2838551"/>
    <lineage>
        <taxon>Bacteria</taxon>
        <taxon>Bacillati</taxon>
        <taxon>Bacillota</taxon>
        <taxon>Clostridia</taxon>
        <taxon>Lachnospirales</taxon>
        <taxon>Lachnospiraceae</taxon>
        <taxon>Eisenbergiella</taxon>
    </lineage>
</organism>
<accession>A0A9D2NC07</accession>
<dbReference type="PROSITE" id="PS51257">
    <property type="entry name" value="PROKAR_LIPOPROTEIN"/>
    <property type="match status" value="1"/>
</dbReference>
<feature type="chain" id="PRO_5038342254" description="Flavodoxin-like domain-containing protein" evidence="2">
    <location>
        <begin position="22"/>
        <end position="182"/>
    </location>
</feature>